<dbReference type="Pfam" id="PF00571">
    <property type="entry name" value="CBS"/>
    <property type="match status" value="2"/>
</dbReference>
<dbReference type="CDD" id="cd02205">
    <property type="entry name" value="CBS_pair_SF"/>
    <property type="match status" value="1"/>
</dbReference>
<reference evidence="5 6" key="1">
    <citation type="submission" date="2019-02" db="EMBL/GenBank/DDBJ databases">
        <title>Deep-cultivation of Planctomycetes and their phenomic and genomic characterization uncovers novel biology.</title>
        <authorList>
            <person name="Wiegand S."/>
            <person name="Jogler M."/>
            <person name="Boedeker C."/>
            <person name="Pinto D."/>
            <person name="Vollmers J."/>
            <person name="Rivas-Marin E."/>
            <person name="Kohn T."/>
            <person name="Peeters S.H."/>
            <person name="Heuer A."/>
            <person name="Rast P."/>
            <person name="Oberbeckmann S."/>
            <person name="Bunk B."/>
            <person name="Jeske O."/>
            <person name="Meyerdierks A."/>
            <person name="Storesund J.E."/>
            <person name="Kallscheuer N."/>
            <person name="Luecker S."/>
            <person name="Lage O.M."/>
            <person name="Pohl T."/>
            <person name="Merkel B.J."/>
            <person name="Hornburger P."/>
            <person name="Mueller R.-W."/>
            <person name="Bruemmer F."/>
            <person name="Labrenz M."/>
            <person name="Spormann A.M."/>
            <person name="Op den Camp H."/>
            <person name="Overmann J."/>
            <person name="Amann R."/>
            <person name="Jetten M.S.M."/>
            <person name="Mascher T."/>
            <person name="Medema M.H."/>
            <person name="Devos D.P."/>
            <person name="Kaster A.-K."/>
            <person name="Ovreas L."/>
            <person name="Rohde M."/>
            <person name="Galperin M.Y."/>
            <person name="Jogler C."/>
        </authorList>
    </citation>
    <scope>NUCLEOTIDE SEQUENCE [LARGE SCALE GENOMIC DNA]</scope>
    <source>
        <strain evidence="5 6">Mal48</strain>
    </source>
</reference>
<feature type="region of interest" description="Disordered" evidence="3">
    <location>
        <begin position="133"/>
        <end position="156"/>
    </location>
</feature>
<organism evidence="5 6">
    <name type="scientific">Thalassoglobus polymorphus</name>
    <dbReference type="NCBI Taxonomy" id="2527994"/>
    <lineage>
        <taxon>Bacteria</taxon>
        <taxon>Pseudomonadati</taxon>
        <taxon>Planctomycetota</taxon>
        <taxon>Planctomycetia</taxon>
        <taxon>Planctomycetales</taxon>
        <taxon>Planctomycetaceae</taxon>
        <taxon>Thalassoglobus</taxon>
    </lineage>
</organism>
<evidence type="ECO:0000259" key="4">
    <source>
        <dbReference type="PROSITE" id="PS51371"/>
    </source>
</evidence>
<evidence type="ECO:0000256" key="2">
    <source>
        <dbReference type="PROSITE-ProRule" id="PRU00703"/>
    </source>
</evidence>
<sequence length="163" mass="18047">MPQLFIQSVIDTHMVTVLPETKIEEAENLLLQSKVSDVYIVNEQNALVGVVPDYDFLKYHSLRLCPKKVITTIMSPVSKTLSLQDSFEKAFNVLCENIHPRVPVVDQTRLIGTISRLGLISLLLESEFVSENASATDPNQPHPPLAGPKYLKTGGIGGRHIND</sequence>
<name>A0A517QUP2_9PLAN</name>
<evidence type="ECO:0000313" key="5">
    <source>
        <dbReference type="EMBL" id="QDT35359.1"/>
    </source>
</evidence>
<dbReference type="Proteomes" id="UP000315724">
    <property type="component" value="Chromosome"/>
</dbReference>
<gene>
    <name evidence="5" type="ORF">Mal48_46350</name>
</gene>
<dbReference type="KEGG" id="tpol:Mal48_46350"/>
<dbReference type="PROSITE" id="PS51371">
    <property type="entry name" value="CBS"/>
    <property type="match status" value="2"/>
</dbReference>
<dbReference type="OrthoDB" id="213170at2"/>
<dbReference type="Gene3D" id="3.10.580.10">
    <property type="entry name" value="CBS-domain"/>
    <property type="match status" value="1"/>
</dbReference>
<dbReference type="SMART" id="SM00116">
    <property type="entry name" value="CBS"/>
    <property type="match status" value="2"/>
</dbReference>
<keyword evidence="1 2" id="KW-0129">CBS domain</keyword>
<protein>
    <submittedName>
        <fullName evidence="5">Inosine 5'-monophosphate dehydrogenase</fullName>
    </submittedName>
</protein>
<feature type="domain" description="CBS" evidence="4">
    <location>
        <begin position="10"/>
        <end position="67"/>
    </location>
</feature>
<proteinExistence type="predicted"/>
<dbReference type="AlphaFoldDB" id="A0A517QUP2"/>
<dbReference type="PANTHER" id="PTHR43080:SF2">
    <property type="entry name" value="CBS DOMAIN-CONTAINING PROTEIN"/>
    <property type="match status" value="1"/>
</dbReference>
<evidence type="ECO:0000256" key="1">
    <source>
        <dbReference type="ARBA" id="ARBA00023122"/>
    </source>
</evidence>
<dbReference type="RefSeq" id="WP_145204791.1">
    <property type="nucleotide sequence ID" value="NZ_CP036267.1"/>
</dbReference>
<dbReference type="InterPro" id="IPR046342">
    <property type="entry name" value="CBS_dom_sf"/>
</dbReference>
<keyword evidence="6" id="KW-1185">Reference proteome</keyword>
<accession>A0A517QUP2</accession>
<dbReference type="InterPro" id="IPR051257">
    <property type="entry name" value="Diverse_CBS-Domain"/>
</dbReference>
<evidence type="ECO:0000256" key="3">
    <source>
        <dbReference type="SAM" id="MobiDB-lite"/>
    </source>
</evidence>
<dbReference type="SUPFAM" id="SSF54631">
    <property type="entry name" value="CBS-domain pair"/>
    <property type="match status" value="1"/>
</dbReference>
<dbReference type="InterPro" id="IPR000644">
    <property type="entry name" value="CBS_dom"/>
</dbReference>
<dbReference type="PANTHER" id="PTHR43080">
    <property type="entry name" value="CBS DOMAIN-CONTAINING PROTEIN CBSX3, MITOCHONDRIAL"/>
    <property type="match status" value="1"/>
</dbReference>
<dbReference type="EMBL" id="CP036267">
    <property type="protein sequence ID" value="QDT35359.1"/>
    <property type="molecule type" value="Genomic_DNA"/>
</dbReference>
<evidence type="ECO:0000313" key="6">
    <source>
        <dbReference type="Proteomes" id="UP000315724"/>
    </source>
</evidence>
<feature type="domain" description="CBS" evidence="4">
    <location>
        <begin position="74"/>
        <end position="131"/>
    </location>
</feature>